<feature type="chain" id="PRO_5046825997" evidence="1">
    <location>
        <begin position="30"/>
        <end position="249"/>
    </location>
</feature>
<evidence type="ECO:0000256" key="1">
    <source>
        <dbReference type="SAM" id="SignalP"/>
    </source>
</evidence>
<reference evidence="3" key="1">
    <citation type="submission" date="2023-07" db="EMBL/GenBank/DDBJ databases">
        <title>Conexibacter stalactiti sp. nov., isolated from stalactites in a lava cave and emended description of the genus Conexibacter.</title>
        <authorList>
            <person name="Lee S.D."/>
        </authorList>
    </citation>
    <scope>NUCLEOTIDE SEQUENCE [LARGE SCALE GENOMIC DNA]</scope>
    <source>
        <strain evidence="3">KCTC 39840</strain>
    </source>
</reference>
<comment type="caution">
    <text evidence="2">The sequence shown here is derived from an EMBL/GenBank/DDBJ whole genome shotgun (WGS) entry which is preliminary data.</text>
</comment>
<gene>
    <name evidence="2" type="ORF">R7226_23340</name>
</gene>
<dbReference type="EMBL" id="JAWSTH010000082">
    <property type="protein sequence ID" value="MDW5597302.1"/>
    <property type="molecule type" value="Genomic_DNA"/>
</dbReference>
<keyword evidence="3" id="KW-1185">Reference proteome</keyword>
<protein>
    <submittedName>
        <fullName evidence="2">Uncharacterized protein</fullName>
    </submittedName>
</protein>
<sequence>MLPISRPGRKLAAAAATALLLATAPAALAAEYDFSSSISPNKGPIGSPINLKVDFRFGADPGREAGILSKVDVWFPPNARHNGALFPSCTPEVINARRSFAGCARGSQIGTGRIMADVPAADVFNVPARLTFFNGPGGKSLTIHAYAENPVLVSQAFKAPLTRTSGRYGYHLVAPIPDTLQEIADGWFVQVRTMRTSISAWTTRGGRRIPFIQSTTVCPRSLGVPSASRIEFAREYAPVDLTTTIRCRR</sequence>
<dbReference type="Proteomes" id="UP001284601">
    <property type="component" value="Unassembled WGS sequence"/>
</dbReference>
<evidence type="ECO:0000313" key="3">
    <source>
        <dbReference type="Proteomes" id="UP001284601"/>
    </source>
</evidence>
<name>A0ABU4HVF3_9ACTN</name>
<dbReference type="RefSeq" id="WP_318599766.1">
    <property type="nucleotide sequence ID" value="NZ_JAWSTH010000082.1"/>
</dbReference>
<organism evidence="2 3">
    <name type="scientific">Conexibacter stalactiti</name>
    <dbReference type="NCBI Taxonomy" id="1940611"/>
    <lineage>
        <taxon>Bacteria</taxon>
        <taxon>Bacillati</taxon>
        <taxon>Actinomycetota</taxon>
        <taxon>Thermoleophilia</taxon>
        <taxon>Solirubrobacterales</taxon>
        <taxon>Conexibacteraceae</taxon>
        <taxon>Conexibacter</taxon>
    </lineage>
</organism>
<keyword evidence="1" id="KW-0732">Signal</keyword>
<evidence type="ECO:0000313" key="2">
    <source>
        <dbReference type="EMBL" id="MDW5597302.1"/>
    </source>
</evidence>
<accession>A0ABU4HVF3</accession>
<feature type="signal peptide" evidence="1">
    <location>
        <begin position="1"/>
        <end position="29"/>
    </location>
</feature>
<proteinExistence type="predicted"/>